<dbReference type="GO" id="GO:0000976">
    <property type="term" value="F:transcription cis-regulatory region binding"/>
    <property type="evidence" value="ECO:0007669"/>
    <property type="project" value="TreeGrafter"/>
</dbReference>
<dbReference type="InterPro" id="IPR001647">
    <property type="entry name" value="HTH_TetR"/>
</dbReference>
<dbReference type="InterPro" id="IPR050109">
    <property type="entry name" value="HTH-type_TetR-like_transc_reg"/>
</dbReference>
<evidence type="ECO:0000256" key="4">
    <source>
        <dbReference type="PROSITE-ProRule" id="PRU00335"/>
    </source>
</evidence>
<evidence type="ECO:0000256" key="2">
    <source>
        <dbReference type="ARBA" id="ARBA00023125"/>
    </source>
</evidence>
<comment type="caution">
    <text evidence="6">The sequence shown here is derived from an EMBL/GenBank/DDBJ whole genome shotgun (WGS) entry which is preliminary data.</text>
</comment>
<keyword evidence="7" id="KW-1185">Reference proteome</keyword>
<dbReference type="EMBL" id="ATDN01000014">
    <property type="protein sequence ID" value="RWA20157.1"/>
    <property type="molecule type" value="Genomic_DNA"/>
</dbReference>
<dbReference type="PANTHER" id="PTHR30055:SF238">
    <property type="entry name" value="MYCOFACTOCIN BIOSYNTHESIS TRANSCRIPTIONAL REGULATOR MFTR-RELATED"/>
    <property type="match status" value="1"/>
</dbReference>
<evidence type="ECO:0000313" key="6">
    <source>
        <dbReference type="EMBL" id="RWA20157.1"/>
    </source>
</evidence>
<dbReference type="PROSITE" id="PS01081">
    <property type="entry name" value="HTH_TETR_1"/>
    <property type="match status" value="1"/>
</dbReference>
<keyword evidence="3" id="KW-0804">Transcription</keyword>
<name>A0A439DU78_9MYCO</name>
<sequence>MPFVADGTGDPRLGLRERKKQRTRAMLLDAAIELCQRQGFERTTVDQIAAIADVSPRTFSRYFATKDAIAFALIDEAIDVAAVELAGQPEGISHLEALHRAYVGMYDNAKSSAGPGGLSADRLICSVRIIMTSPALRQAALEYRPHAVNVELAKRMGVGTDDRALRLVSSVWGAIIMTALADLADSQLDWEGVGIDDIVARLNDTFAEFTGLMSEVVQLV</sequence>
<proteinExistence type="predicted"/>
<protein>
    <recommendedName>
        <fullName evidence="5">HTH tetR-type domain-containing protein</fullName>
    </recommendedName>
</protein>
<reference evidence="6 7" key="1">
    <citation type="submission" date="2013-06" db="EMBL/GenBank/DDBJ databases">
        <title>The draft sequence of the Mycobacterium elephantis genome.</title>
        <authorList>
            <person name="Pettersson F.B."/>
            <person name="Das S."/>
            <person name="Dasgupta S."/>
            <person name="Bhattacharya A."/>
            <person name="Kirsebom L.A."/>
        </authorList>
    </citation>
    <scope>NUCLEOTIDE SEQUENCE [LARGE SCALE GENOMIC DNA]</scope>
    <source>
        <strain evidence="6 7">DSM 44368</strain>
    </source>
</reference>
<evidence type="ECO:0000256" key="1">
    <source>
        <dbReference type="ARBA" id="ARBA00023015"/>
    </source>
</evidence>
<dbReference type="AlphaFoldDB" id="A0A439DU78"/>
<feature type="DNA-binding region" description="H-T-H motif" evidence="4">
    <location>
        <begin position="44"/>
        <end position="63"/>
    </location>
</feature>
<dbReference type="Pfam" id="PF00440">
    <property type="entry name" value="TetR_N"/>
    <property type="match status" value="1"/>
</dbReference>
<dbReference type="GO" id="GO:0003700">
    <property type="term" value="F:DNA-binding transcription factor activity"/>
    <property type="evidence" value="ECO:0007669"/>
    <property type="project" value="TreeGrafter"/>
</dbReference>
<dbReference type="InterPro" id="IPR009057">
    <property type="entry name" value="Homeodomain-like_sf"/>
</dbReference>
<dbReference type="Gene3D" id="1.10.357.10">
    <property type="entry name" value="Tetracycline Repressor, domain 2"/>
    <property type="match status" value="1"/>
</dbReference>
<organism evidence="6 7">
    <name type="scientific">Mycolicibacterium elephantis DSM 44368</name>
    <dbReference type="NCBI Taxonomy" id="1335622"/>
    <lineage>
        <taxon>Bacteria</taxon>
        <taxon>Bacillati</taxon>
        <taxon>Actinomycetota</taxon>
        <taxon>Actinomycetes</taxon>
        <taxon>Mycobacteriales</taxon>
        <taxon>Mycobacteriaceae</taxon>
        <taxon>Mycolicibacterium</taxon>
    </lineage>
</organism>
<accession>A0A439DU78</accession>
<gene>
    <name evidence="6" type="ORF">MELE44368_18340</name>
</gene>
<keyword evidence="2 4" id="KW-0238">DNA-binding</keyword>
<evidence type="ECO:0000256" key="3">
    <source>
        <dbReference type="ARBA" id="ARBA00023163"/>
    </source>
</evidence>
<dbReference type="Proteomes" id="UP000287177">
    <property type="component" value="Unassembled WGS sequence"/>
</dbReference>
<dbReference type="PROSITE" id="PS50977">
    <property type="entry name" value="HTH_TETR_2"/>
    <property type="match status" value="1"/>
</dbReference>
<evidence type="ECO:0000313" key="7">
    <source>
        <dbReference type="Proteomes" id="UP000287177"/>
    </source>
</evidence>
<dbReference type="PANTHER" id="PTHR30055">
    <property type="entry name" value="HTH-TYPE TRANSCRIPTIONAL REGULATOR RUTR"/>
    <property type="match status" value="1"/>
</dbReference>
<evidence type="ECO:0000259" key="5">
    <source>
        <dbReference type="PROSITE" id="PS50977"/>
    </source>
</evidence>
<feature type="domain" description="HTH tetR-type" evidence="5">
    <location>
        <begin position="21"/>
        <end position="81"/>
    </location>
</feature>
<dbReference type="InterPro" id="IPR023772">
    <property type="entry name" value="DNA-bd_HTH_TetR-type_CS"/>
</dbReference>
<dbReference type="SUPFAM" id="SSF46689">
    <property type="entry name" value="Homeodomain-like"/>
    <property type="match status" value="1"/>
</dbReference>
<keyword evidence="1" id="KW-0805">Transcription regulation</keyword>